<dbReference type="PANTHER" id="PTHR12128">
    <property type="entry name" value="DIHYDRODIPICOLINATE SYNTHASE"/>
    <property type="match status" value="1"/>
</dbReference>
<evidence type="ECO:0000313" key="5">
    <source>
        <dbReference type="EMBL" id="GAA4079913.1"/>
    </source>
</evidence>
<dbReference type="PANTHER" id="PTHR12128:SF66">
    <property type="entry name" value="4-HYDROXY-2-OXOGLUTARATE ALDOLASE, MITOCHONDRIAL"/>
    <property type="match status" value="1"/>
</dbReference>
<sequence>MTLCGLHVPVVTPFTAAGRVDAGSLERLARRCLDAGAEGLVALATTGEGGLLDEGERRQVLEVCRAVTIEYGAILTVGAGTMGTEESIAQARERAAMADALLVVVPYYLRPTDEGVIDHFAAVGKAVDVPLIAYDIPYRTGKRLELDSLLRLLDLECVAGVKHCPGAIGHDTLRLLAARTGKAVLCGDDAYVHPMMLLGAAGAVTASACLVPDAYAALAGDLTPGCGRNTELHDALLPLVDALFSEPSPSVLKAVLAETGVIEHPHVRAPLHAPAPGTVSRARACLEAVEEISGRPRRPRPRRAAGRR</sequence>
<evidence type="ECO:0000256" key="4">
    <source>
        <dbReference type="PIRNR" id="PIRNR001365"/>
    </source>
</evidence>
<comment type="similarity">
    <text evidence="1 4">Belongs to the DapA family.</text>
</comment>
<protein>
    <submittedName>
        <fullName evidence="5">4-hydroxy-tetrahydrodipicolinate synthase</fullName>
    </submittedName>
</protein>
<dbReference type="EMBL" id="BAAAZG010000027">
    <property type="protein sequence ID" value="GAA4079913.1"/>
    <property type="molecule type" value="Genomic_DNA"/>
</dbReference>
<dbReference type="SMART" id="SM01130">
    <property type="entry name" value="DHDPS"/>
    <property type="match status" value="1"/>
</dbReference>
<keyword evidence="2 4" id="KW-0456">Lyase</keyword>
<accession>A0ABP7W461</accession>
<evidence type="ECO:0000313" key="6">
    <source>
        <dbReference type="Proteomes" id="UP001500683"/>
    </source>
</evidence>
<dbReference type="Proteomes" id="UP001500683">
    <property type="component" value="Unassembled WGS sequence"/>
</dbReference>
<evidence type="ECO:0000256" key="3">
    <source>
        <dbReference type="ARBA" id="ARBA00023270"/>
    </source>
</evidence>
<dbReference type="PROSITE" id="PS00666">
    <property type="entry name" value="DHDPS_2"/>
    <property type="match status" value="1"/>
</dbReference>
<dbReference type="InterPro" id="IPR013785">
    <property type="entry name" value="Aldolase_TIM"/>
</dbReference>
<dbReference type="SUPFAM" id="SSF51569">
    <property type="entry name" value="Aldolase"/>
    <property type="match status" value="1"/>
</dbReference>
<proteinExistence type="inferred from homology"/>
<dbReference type="PIRSF" id="PIRSF001365">
    <property type="entry name" value="DHDPS"/>
    <property type="match status" value="1"/>
</dbReference>
<dbReference type="InterPro" id="IPR020625">
    <property type="entry name" value="Schiff_base-form_aldolases_AS"/>
</dbReference>
<dbReference type="InterPro" id="IPR002220">
    <property type="entry name" value="DapA-like"/>
</dbReference>
<reference evidence="6" key="1">
    <citation type="journal article" date="2019" name="Int. J. Syst. Evol. Microbiol.">
        <title>The Global Catalogue of Microorganisms (GCM) 10K type strain sequencing project: providing services to taxonomists for standard genome sequencing and annotation.</title>
        <authorList>
            <consortium name="The Broad Institute Genomics Platform"/>
            <consortium name="The Broad Institute Genome Sequencing Center for Infectious Disease"/>
            <person name="Wu L."/>
            <person name="Ma J."/>
        </authorList>
    </citation>
    <scope>NUCLEOTIDE SEQUENCE [LARGE SCALE GENOMIC DNA]</scope>
    <source>
        <strain evidence="6">JCM 16702</strain>
    </source>
</reference>
<keyword evidence="6" id="KW-1185">Reference proteome</keyword>
<dbReference type="Gene3D" id="3.20.20.70">
    <property type="entry name" value="Aldolase class I"/>
    <property type="match status" value="1"/>
</dbReference>
<dbReference type="Pfam" id="PF00701">
    <property type="entry name" value="DHDPS"/>
    <property type="match status" value="1"/>
</dbReference>
<comment type="caution">
    <text evidence="5">The sequence shown here is derived from an EMBL/GenBank/DDBJ whole genome shotgun (WGS) entry which is preliminary data.</text>
</comment>
<dbReference type="PRINTS" id="PR00146">
    <property type="entry name" value="DHPICSNTHASE"/>
</dbReference>
<keyword evidence="3" id="KW-0704">Schiff base</keyword>
<organism evidence="5 6">
    <name type="scientific">Actinomadura miaoliensis</name>
    <dbReference type="NCBI Taxonomy" id="430685"/>
    <lineage>
        <taxon>Bacteria</taxon>
        <taxon>Bacillati</taxon>
        <taxon>Actinomycetota</taxon>
        <taxon>Actinomycetes</taxon>
        <taxon>Streptosporangiales</taxon>
        <taxon>Thermomonosporaceae</taxon>
        <taxon>Actinomadura</taxon>
    </lineage>
</organism>
<dbReference type="RefSeq" id="WP_344950202.1">
    <property type="nucleotide sequence ID" value="NZ_BAAAZG010000027.1"/>
</dbReference>
<name>A0ABP7W461_9ACTN</name>
<evidence type="ECO:0000256" key="1">
    <source>
        <dbReference type="ARBA" id="ARBA00007592"/>
    </source>
</evidence>
<evidence type="ECO:0000256" key="2">
    <source>
        <dbReference type="ARBA" id="ARBA00023239"/>
    </source>
</evidence>
<gene>
    <name evidence="5" type="primary">dapA_2</name>
    <name evidence="5" type="ORF">GCM10022214_42950</name>
</gene>